<proteinExistence type="predicted"/>
<dbReference type="Proteomes" id="UP000318017">
    <property type="component" value="Chromosome"/>
</dbReference>
<evidence type="ECO:0000313" key="1">
    <source>
        <dbReference type="EMBL" id="QDV25593.1"/>
    </source>
</evidence>
<dbReference type="EMBL" id="CP036298">
    <property type="protein sequence ID" value="QDV25593.1"/>
    <property type="molecule type" value="Genomic_DNA"/>
</dbReference>
<evidence type="ECO:0000313" key="2">
    <source>
        <dbReference type="Proteomes" id="UP000318017"/>
    </source>
</evidence>
<accession>A0A518GAK7</accession>
<sequence length="115" mass="12545">MFLIGCRFRFLARLLAVWCLVLSLLGSSVHSQSLEDPACATHLTAFVTPVVEFSDTAVQPSTHLLAREHWQGRALAFSPSVLVIQSAFCQGRVLPAERHLPPPVSLLSLGVALRL</sequence>
<organism evidence="1 2">
    <name type="scientific">Aureliella helgolandensis</name>
    <dbReference type="NCBI Taxonomy" id="2527968"/>
    <lineage>
        <taxon>Bacteria</taxon>
        <taxon>Pseudomonadati</taxon>
        <taxon>Planctomycetota</taxon>
        <taxon>Planctomycetia</taxon>
        <taxon>Pirellulales</taxon>
        <taxon>Pirellulaceae</taxon>
        <taxon>Aureliella</taxon>
    </lineage>
</organism>
<dbReference type="AlphaFoldDB" id="A0A518GAK7"/>
<name>A0A518GAK7_9BACT</name>
<keyword evidence="2" id="KW-1185">Reference proteome</keyword>
<reference evidence="1 2" key="1">
    <citation type="submission" date="2019-02" db="EMBL/GenBank/DDBJ databases">
        <title>Deep-cultivation of Planctomycetes and their phenomic and genomic characterization uncovers novel biology.</title>
        <authorList>
            <person name="Wiegand S."/>
            <person name="Jogler M."/>
            <person name="Boedeker C."/>
            <person name="Pinto D."/>
            <person name="Vollmers J."/>
            <person name="Rivas-Marin E."/>
            <person name="Kohn T."/>
            <person name="Peeters S.H."/>
            <person name="Heuer A."/>
            <person name="Rast P."/>
            <person name="Oberbeckmann S."/>
            <person name="Bunk B."/>
            <person name="Jeske O."/>
            <person name="Meyerdierks A."/>
            <person name="Storesund J.E."/>
            <person name="Kallscheuer N."/>
            <person name="Luecker S."/>
            <person name="Lage O.M."/>
            <person name="Pohl T."/>
            <person name="Merkel B.J."/>
            <person name="Hornburger P."/>
            <person name="Mueller R.-W."/>
            <person name="Bruemmer F."/>
            <person name="Labrenz M."/>
            <person name="Spormann A.M."/>
            <person name="Op den Camp H."/>
            <person name="Overmann J."/>
            <person name="Amann R."/>
            <person name="Jetten M.S.M."/>
            <person name="Mascher T."/>
            <person name="Medema M.H."/>
            <person name="Devos D.P."/>
            <person name="Kaster A.-K."/>
            <person name="Ovreas L."/>
            <person name="Rohde M."/>
            <person name="Galperin M.Y."/>
            <person name="Jogler C."/>
        </authorList>
    </citation>
    <scope>NUCLEOTIDE SEQUENCE [LARGE SCALE GENOMIC DNA]</scope>
    <source>
        <strain evidence="1 2">Q31a</strain>
    </source>
</reference>
<dbReference type="KEGG" id="ahel:Q31a_39190"/>
<gene>
    <name evidence="1" type="ORF">Q31a_39190</name>
</gene>
<protein>
    <submittedName>
        <fullName evidence="1">Uncharacterized protein</fullName>
    </submittedName>
</protein>